<accession>A0A183KYB4</accession>
<keyword evidence="3" id="KW-1185">Reference proteome</keyword>
<reference evidence="2 3" key="2">
    <citation type="submission" date="2018-11" db="EMBL/GenBank/DDBJ databases">
        <authorList>
            <consortium name="Pathogen Informatics"/>
        </authorList>
    </citation>
    <scope>NUCLEOTIDE SEQUENCE [LARGE SCALE GENOMIC DNA]</scope>
    <source>
        <strain evidence="2">Dakar</strain>
        <strain evidence="3">Dakar, Senegal</strain>
    </source>
</reference>
<feature type="compositionally biased region" description="Basic and acidic residues" evidence="1">
    <location>
        <begin position="16"/>
        <end position="28"/>
    </location>
</feature>
<gene>
    <name evidence="2" type="ORF">SCUD_LOCUS20061</name>
</gene>
<protein>
    <submittedName>
        <fullName evidence="4">BRCT domain-containing protein</fullName>
    </submittedName>
</protein>
<evidence type="ECO:0000313" key="2">
    <source>
        <dbReference type="EMBL" id="VDP71076.1"/>
    </source>
</evidence>
<reference evidence="4" key="1">
    <citation type="submission" date="2016-06" db="UniProtKB">
        <authorList>
            <consortium name="WormBaseParasite"/>
        </authorList>
    </citation>
    <scope>IDENTIFICATION</scope>
</reference>
<dbReference type="AlphaFoldDB" id="A0A183KYB4"/>
<evidence type="ECO:0000313" key="4">
    <source>
        <dbReference type="WBParaSite" id="SCUD_0002006401-mRNA-1"/>
    </source>
</evidence>
<dbReference type="Proteomes" id="UP000279833">
    <property type="component" value="Unassembled WGS sequence"/>
</dbReference>
<proteinExistence type="predicted"/>
<sequence>MKQLYDTTKKRAGKHSKPERPVKDKESRPITQIQFLVHEKAFDSVDRKTVCKLLQQYDEHEKIVNIIRNSYDGLHSKVVHVRHLTDTF</sequence>
<feature type="region of interest" description="Disordered" evidence="1">
    <location>
        <begin position="1"/>
        <end position="28"/>
    </location>
</feature>
<dbReference type="WBParaSite" id="SCUD_0002006401-mRNA-1">
    <property type="protein sequence ID" value="SCUD_0002006401-mRNA-1"/>
    <property type="gene ID" value="SCUD_0002006401"/>
</dbReference>
<organism evidence="4">
    <name type="scientific">Schistosoma curassoni</name>
    <dbReference type="NCBI Taxonomy" id="6186"/>
    <lineage>
        <taxon>Eukaryota</taxon>
        <taxon>Metazoa</taxon>
        <taxon>Spiralia</taxon>
        <taxon>Lophotrochozoa</taxon>
        <taxon>Platyhelminthes</taxon>
        <taxon>Trematoda</taxon>
        <taxon>Digenea</taxon>
        <taxon>Strigeidida</taxon>
        <taxon>Schistosomatoidea</taxon>
        <taxon>Schistosomatidae</taxon>
        <taxon>Schistosoma</taxon>
    </lineage>
</organism>
<evidence type="ECO:0000313" key="3">
    <source>
        <dbReference type="Proteomes" id="UP000279833"/>
    </source>
</evidence>
<name>A0A183KYB4_9TREM</name>
<evidence type="ECO:0000256" key="1">
    <source>
        <dbReference type="SAM" id="MobiDB-lite"/>
    </source>
</evidence>
<dbReference type="EMBL" id="UZAK01043603">
    <property type="protein sequence ID" value="VDP71076.1"/>
    <property type="molecule type" value="Genomic_DNA"/>
</dbReference>